<dbReference type="InterPro" id="IPR029069">
    <property type="entry name" value="HotDog_dom_sf"/>
</dbReference>
<dbReference type="GO" id="GO:0004300">
    <property type="term" value="F:enoyl-CoA hydratase activity"/>
    <property type="evidence" value="ECO:0007669"/>
    <property type="project" value="TreeGrafter"/>
</dbReference>
<dbReference type="GO" id="GO:0005777">
    <property type="term" value="C:peroxisome"/>
    <property type="evidence" value="ECO:0007669"/>
    <property type="project" value="TreeGrafter"/>
</dbReference>
<evidence type="ECO:0000259" key="1">
    <source>
        <dbReference type="Pfam" id="PF01575"/>
    </source>
</evidence>
<dbReference type="SUPFAM" id="SSF54637">
    <property type="entry name" value="Thioesterase/thiol ester dehydrase-isomerase"/>
    <property type="match status" value="2"/>
</dbReference>
<keyword evidence="3" id="KW-0413">Isomerase</keyword>
<reference evidence="3 4" key="1">
    <citation type="journal article" date="2016" name="Proc. Natl. Acad. Sci. U.S.A.">
        <title>Lipid metabolic changes in an early divergent fungus govern the establishment of a mutualistic symbiosis with endobacteria.</title>
        <authorList>
            <person name="Lastovetsky O.A."/>
            <person name="Gaspar M.L."/>
            <person name="Mondo S.J."/>
            <person name="LaButti K.M."/>
            <person name="Sandor L."/>
            <person name="Grigoriev I.V."/>
            <person name="Henry S.A."/>
            <person name="Pawlowska T.E."/>
        </authorList>
    </citation>
    <scope>NUCLEOTIDE SEQUENCE [LARGE SCALE GENOMIC DNA]</scope>
    <source>
        <strain evidence="3 4">ATCC 11559</strain>
    </source>
</reference>
<dbReference type="Proteomes" id="UP000242381">
    <property type="component" value="Unassembled WGS sequence"/>
</dbReference>
<protein>
    <submittedName>
        <fullName evidence="3">Thioesterase/thiol ester dehydrase-isomerase</fullName>
    </submittedName>
</protein>
<feature type="domain" description="Peroxisomal multifunctional enzyme type 2-like N-terminal" evidence="2">
    <location>
        <begin position="24"/>
        <end position="160"/>
    </location>
</feature>
<dbReference type="EMBL" id="KV921642">
    <property type="protein sequence ID" value="ORE12560.1"/>
    <property type="molecule type" value="Genomic_DNA"/>
</dbReference>
<evidence type="ECO:0000259" key="2">
    <source>
        <dbReference type="Pfam" id="PF22622"/>
    </source>
</evidence>
<dbReference type="Pfam" id="PF22622">
    <property type="entry name" value="MFE-2_hydrat-2_N"/>
    <property type="match status" value="1"/>
</dbReference>
<dbReference type="Gene3D" id="3.10.129.10">
    <property type="entry name" value="Hotdog Thioesterase"/>
    <property type="match status" value="2"/>
</dbReference>
<dbReference type="InterPro" id="IPR054357">
    <property type="entry name" value="MFE-2_N"/>
</dbReference>
<dbReference type="GO" id="GO:0003857">
    <property type="term" value="F:(3S)-3-hydroxyacyl-CoA dehydrogenase (NAD+) activity"/>
    <property type="evidence" value="ECO:0007669"/>
    <property type="project" value="TreeGrafter"/>
</dbReference>
<dbReference type="GO" id="GO:0006635">
    <property type="term" value="P:fatty acid beta-oxidation"/>
    <property type="evidence" value="ECO:0007669"/>
    <property type="project" value="TreeGrafter"/>
</dbReference>
<dbReference type="OMA" id="VHYCRMG"/>
<name>A0A0A1P1G4_RHIZD</name>
<dbReference type="PANTHER" id="PTHR13078:SF57">
    <property type="entry name" value="DEHYDRATASE, PUTATIVE (AFU_ORTHOLOGUE AFUA_5G00640)-RELATED"/>
    <property type="match status" value="1"/>
</dbReference>
<dbReference type="Pfam" id="PF01575">
    <property type="entry name" value="MaoC_dehydratas"/>
    <property type="match status" value="1"/>
</dbReference>
<gene>
    <name evidence="3" type="ORF">BCV71DRAFT_86151</name>
</gene>
<evidence type="ECO:0000313" key="3">
    <source>
        <dbReference type="EMBL" id="ORE12560.1"/>
    </source>
</evidence>
<dbReference type="GO" id="GO:0016853">
    <property type="term" value="F:isomerase activity"/>
    <property type="evidence" value="ECO:0007669"/>
    <property type="project" value="UniProtKB-KW"/>
</dbReference>
<dbReference type="AlphaFoldDB" id="A0A0A1P1G4"/>
<accession>A0A0A1P1G4</accession>
<proteinExistence type="predicted"/>
<dbReference type="InterPro" id="IPR002539">
    <property type="entry name" value="MaoC-like_dom"/>
</dbReference>
<evidence type="ECO:0000313" key="4">
    <source>
        <dbReference type="Proteomes" id="UP000242381"/>
    </source>
</evidence>
<organism evidence="3 4">
    <name type="scientific">Rhizopus microsporus</name>
    <dbReference type="NCBI Taxonomy" id="58291"/>
    <lineage>
        <taxon>Eukaryota</taxon>
        <taxon>Fungi</taxon>
        <taxon>Fungi incertae sedis</taxon>
        <taxon>Mucoromycota</taxon>
        <taxon>Mucoromycotina</taxon>
        <taxon>Mucoromycetes</taxon>
        <taxon>Mucorales</taxon>
        <taxon>Mucorineae</taxon>
        <taxon>Rhizopodaceae</taxon>
        <taxon>Rhizopus</taxon>
    </lineage>
</organism>
<sequence length="314" mass="35394">MPEGFQVDVSKAVGHKYKPEIVACTRRDYILYALSVGVHEDELRWLYELDDNFGPLPTYPLCLLLKNDHWDVNSFMERWTAGGPLPGVPPFDFNKIVHGEQSFEVITPFPVEGGRFKTIKTCVGVYDKGSGMVIDSVVNLYGEKDGVHYCRMGAKMFVRGYGGWNGPKGPTPVIYSPPKDRAPDVIESFVTQRNQALLYRLSGDFNPLHADVKLAPMVGFPRPILHGLCSYGKCAHAITKHFADNDRTRFKSIEARFAQPVFPGETVEIHIWEIECHDSNLIAVVFQARVKERNAIVLTNGYATLYKNRDKSKL</sequence>
<dbReference type="VEuPathDB" id="FungiDB:BCV72DRAFT_297318"/>
<dbReference type="PANTHER" id="PTHR13078">
    <property type="entry name" value="PEROXISOMAL MULTIFUNCTIONAL ENZYME TYPE 2-RELATED"/>
    <property type="match status" value="1"/>
</dbReference>
<dbReference type="CDD" id="cd03448">
    <property type="entry name" value="HDE_HSD"/>
    <property type="match status" value="1"/>
</dbReference>
<dbReference type="GO" id="GO:0044594">
    <property type="term" value="F:17-beta-hydroxysteroid dehydrogenase (NAD+) activity"/>
    <property type="evidence" value="ECO:0007669"/>
    <property type="project" value="TreeGrafter"/>
</dbReference>
<feature type="domain" description="MaoC-like" evidence="1">
    <location>
        <begin position="181"/>
        <end position="280"/>
    </location>
</feature>